<dbReference type="Proteomes" id="UP001596105">
    <property type="component" value="Unassembled WGS sequence"/>
</dbReference>
<evidence type="ECO:0000313" key="2">
    <source>
        <dbReference type="Proteomes" id="UP001596105"/>
    </source>
</evidence>
<keyword evidence="2" id="KW-1185">Reference proteome</keyword>
<name>A0ABW0LNM3_9BACL</name>
<reference evidence="2" key="1">
    <citation type="journal article" date="2019" name="Int. J. Syst. Evol. Microbiol.">
        <title>The Global Catalogue of Microorganisms (GCM) 10K type strain sequencing project: providing services to taxonomists for standard genome sequencing and annotation.</title>
        <authorList>
            <consortium name="The Broad Institute Genomics Platform"/>
            <consortium name="The Broad Institute Genome Sequencing Center for Infectious Disease"/>
            <person name="Wu L."/>
            <person name="Ma J."/>
        </authorList>
    </citation>
    <scope>NUCLEOTIDE SEQUENCE [LARGE SCALE GENOMIC DNA]</scope>
    <source>
        <strain evidence="2">CCUG 57113</strain>
    </source>
</reference>
<dbReference type="EMBL" id="JBHSMH010000004">
    <property type="protein sequence ID" value="MFC5467458.1"/>
    <property type="molecule type" value="Genomic_DNA"/>
</dbReference>
<accession>A0ABW0LNM3</accession>
<proteinExistence type="predicted"/>
<organism evidence="1 2">
    <name type="scientific">Cohnella suwonensis</name>
    <dbReference type="NCBI Taxonomy" id="696072"/>
    <lineage>
        <taxon>Bacteria</taxon>
        <taxon>Bacillati</taxon>
        <taxon>Bacillota</taxon>
        <taxon>Bacilli</taxon>
        <taxon>Bacillales</taxon>
        <taxon>Paenibacillaceae</taxon>
        <taxon>Cohnella</taxon>
    </lineage>
</organism>
<comment type="caution">
    <text evidence="1">The sequence shown here is derived from an EMBL/GenBank/DDBJ whole genome shotgun (WGS) entry which is preliminary data.</text>
</comment>
<evidence type="ECO:0000313" key="1">
    <source>
        <dbReference type="EMBL" id="MFC5467458.1"/>
    </source>
</evidence>
<gene>
    <name evidence="1" type="ORF">ACFPPD_01930</name>
</gene>
<sequence length="57" mass="6286">MRLQRRSRAPNVAGTLGGGRFSFGYADESGKRLLGFDFVNPSRFVQAVAAIEKAKKR</sequence>
<dbReference type="RefSeq" id="WP_209747174.1">
    <property type="nucleotide sequence ID" value="NZ_JBHSMH010000004.1"/>
</dbReference>
<protein>
    <submittedName>
        <fullName evidence="1">Uncharacterized protein</fullName>
    </submittedName>
</protein>